<reference evidence="1" key="1">
    <citation type="submission" date="2019-08" db="EMBL/GenBank/DDBJ databases">
        <authorList>
            <person name="Kucharzyk K."/>
            <person name="Murdoch R.W."/>
            <person name="Higgins S."/>
            <person name="Loffler F."/>
        </authorList>
    </citation>
    <scope>NUCLEOTIDE SEQUENCE</scope>
</reference>
<protein>
    <submittedName>
        <fullName evidence="1">Uncharacterized protein</fullName>
    </submittedName>
</protein>
<name>A0A645HUL2_9ZZZZ</name>
<accession>A0A645HUL2</accession>
<proteinExistence type="predicted"/>
<gene>
    <name evidence="1" type="ORF">SDC9_186589</name>
</gene>
<evidence type="ECO:0000313" key="1">
    <source>
        <dbReference type="EMBL" id="MPN39063.1"/>
    </source>
</evidence>
<organism evidence="1">
    <name type="scientific">bioreactor metagenome</name>
    <dbReference type="NCBI Taxonomy" id="1076179"/>
    <lineage>
        <taxon>unclassified sequences</taxon>
        <taxon>metagenomes</taxon>
        <taxon>ecological metagenomes</taxon>
    </lineage>
</organism>
<dbReference type="EMBL" id="VSSQ01094657">
    <property type="protein sequence ID" value="MPN39063.1"/>
    <property type="molecule type" value="Genomic_DNA"/>
</dbReference>
<dbReference type="AlphaFoldDB" id="A0A645HUL2"/>
<comment type="caution">
    <text evidence="1">The sequence shown here is derived from an EMBL/GenBank/DDBJ whole genome shotgun (WGS) entry which is preliminary data.</text>
</comment>
<sequence length="79" mass="7842">MVGAAGELPGDVGGVVIVAFMQCLPVHQRGAAGGEGAGLVERDDLELAGFFQRAAALDENAALGGCGQRADDGDGRGDD</sequence>